<organism evidence="7 8">
    <name type="scientific">Klebsiella pneumoniae subsp. pneumoniae (strain HS11286)</name>
    <dbReference type="NCBI Taxonomy" id="1125630"/>
    <lineage>
        <taxon>Bacteria</taxon>
        <taxon>Pseudomonadati</taxon>
        <taxon>Pseudomonadota</taxon>
        <taxon>Gammaproteobacteria</taxon>
        <taxon>Enterobacterales</taxon>
        <taxon>Enterobacteriaceae</taxon>
        <taxon>Klebsiella/Raoultella group</taxon>
        <taxon>Klebsiella</taxon>
        <taxon>Klebsiella pneumoniae complex</taxon>
    </lineage>
</organism>
<evidence type="ECO:0000256" key="2">
    <source>
        <dbReference type="ARBA" id="ARBA00023002"/>
    </source>
</evidence>
<accession>A0A0H3GPI3</accession>
<evidence type="ECO:0000259" key="6">
    <source>
        <dbReference type="Pfam" id="PF00171"/>
    </source>
</evidence>
<dbReference type="PROSITE" id="PS00687">
    <property type="entry name" value="ALDEHYDE_DEHYDR_GLU"/>
    <property type="match status" value="1"/>
</dbReference>
<dbReference type="InterPro" id="IPR016162">
    <property type="entry name" value="Ald_DH_N"/>
</dbReference>
<feature type="domain" description="Aldehyde dehydrogenase" evidence="6">
    <location>
        <begin position="36"/>
        <end position="493"/>
    </location>
</feature>
<protein>
    <submittedName>
        <fullName evidence="7">Aldehyde dehydrogenase</fullName>
    </submittedName>
</protein>
<dbReference type="GeneID" id="11846355"/>
<dbReference type="Pfam" id="PF00171">
    <property type="entry name" value="Aldedh"/>
    <property type="match status" value="1"/>
</dbReference>
<evidence type="ECO:0000256" key="1">
    <source>
        <dbReference type="ARBA" id="ARBA00009986"/>
    </source>
</evidence>
<dbReference type="PATRIC" id="fig|1125630.4.peg.1316"/>
<reference evidence="7 8" key="1">
    <citation type="journal article" date="2012" name="J. Bacteriol.">
        <title>Complete genome sequence of Klebsiella pneumoniae subsp. pneumoniae HS11286, a multidrug-resistant strain isolated from human sputum.</title>
        <authorList>
            <person name="Liu P."/>
            <person name="Li P."/>
            <person name="Jiang X."/>
            <person name="Bi D."/>
            <person name="Xie Y."/>
            <person name="Tai C."/>
            <person name="Deng Z."/>
            <person name="Rajakumar K."/>
            <person name="Ou H.Y."/>
        </authorList>
    </citation>
    <scope>NUCLEOTIDE SEQUENCE [LARGE SCALE GENOMIC DNA]</scope>
    <source>
        <strain evidence="7 8">HS11286</strain>
    </source>
</reference>
<name>A0A0H3GPI3_KLEPH</name>
<dbReference type="RefSeq" id="WP_014342931.1">
    <property type="nucleotide sequence ID" value="NC_016845.1"/>
</dbReference>
<dbReference type="Proteomes" id="UP000007841">
    <property type="component" value="Chromosome"/>
</dbReference>
<dbReference type="Gene3D" id="3.40.605.10">
    <property type="entry name" value="Aldehyde Dehydrogenase, Chain A, domain 1"/>
    <property type="match status" value="1"/>
</dbReference>
<dbReference type="InterPro" id="IPR029510">
    <property type="entry name" value="Ald_DH_CS_GLU"/>
</dbReference>
<feature type="active site" evidence="4">
    <location>
        <position position="270"/>
    </location>
</feature>
<evidence type="ECO:0000256" key="4">
    <source>
        <dbReference type="PROSITE-ProRule" id="PRU10007"/>
    </source>
</evidence>
<dbReference type="InterPro" id="IPR016163">
    <property type="entry name" value="Ald_DH_C"/>
</dbReference>
<comment type="similarity">
    <text evidence="1 5">Belongs to the aldehyde dehydrogenase family.</text>
</comment>
<dbReference type="AlphaFoldDB" id="A0A0H3GPI3"/>
<dbReference type="InterPro" id="IPR016160">
    <property type="entry name" value="Ald_DH_CS_CYS"/>
</dbReference>
<dbReference type="InterPro" id="IPR016161">
    <property type="entry name" value="Ald_DH/histidinol_DH"/>
</dbReference>
<dbReference type="HOGENOM" id="CLU_005391_0_2_6"/>
<dbReference type="InterPro" id="IPR015590">
    <property type="entry name" value="Aldehyde_DH_dom"/>
</dbReference>
<dbReference type="PANTHER" id="PTHR11699">
    <property type="entry name" value="ALDEHYDE DEHYDROGENASE-RELATED"/>
    <property type="match status" value="1"/>
</dbReference>
<dbReference type="KEGG" id="kpm:KPHS_13540"/>
<sequence length="497" mass="53388">MLTMSEITLLAEVTAFLRQPHGQFIAGQREAGRGAPFAVINPATGRAIAEVTAADSDQADRAMESARQAFSQWREMPTLARGALLLKLADTLAEHREALAQLESLCSGKTITLARMLELDQSVAFLRYFAGWAGKVTGETLDVSLPSMAGEKYTAFTRRQPLGVVVGIVPWNFSIMIAIWKLAAALVCGCTIVLKPSEYTPLTLLRVAELAKAVGIPDGVINVVNGAGGEIAQRLITHPACAKVSFTGSVATGEKVQQSASASGKRVTLELGGKNAALFLDDLTPEAMVNGIIEAGYLNQGQICAAAERFYLPQGKLDAVLALLKDKLSAFAPGSPLDERTLMGPLANRQQYDKVLRLIQTARDEGDTIVCGGEALPGEGYFLQPTAVKVRSEESTLMREETFGPVCSFIGYRSEEEALARINASPYGLAASVWSDNIRQALRYSEAIEAGIVWVNMHTFLDPAVPFGGMKGSGIGREFGSAFIDDYTELKSVMVRY</sequence>
<evidence type="ECO:0000313" key="8">
    <source>
        <dbReference type="Proteomes" id="UP000007841"/>
    </source>
</evidence>
<dbReference type="PROSITE" id="PS00070">
    <property type="entry name" value="ALDEHYDE_DEHYDR_CYS"/>
    <property type="match status" value="1"/>
</dbReference>
<keyword evidence="3" id="KW-0520">NAD</keyword>
<gene>
    <name evidence="7" type="ordered locus">KPHS_13540</name>
</gene>
<dbReference type="SUPFAM" id="SSF53720">
    <property type="entry name" value="ALDH-like"/>
    <property type="match status" value="1"/>
</dbReference>
<keyword evidence="8" id="KW-1185">Reference proteome</keyword>
<proteinExistence type="inferred from homology"/>
<evidence type="ECO:0000313" key="7">
    <source>
        <dbReference type="EMBL" id="AEW60052.1"/>
    </source>
</evidence>
<evidence type="ECO:0000256" key="5">
    <source>
        <dbReference type="RuleBase" id="RU003345"/>
    </source>
</evidence>
<evidence type="ECO:0000256" key="3">
    <source>
        <dbReference type="ARBA" id="ARBA00023027"/>
    </source>
</evidence>
<dbReference type="GO" id="GO:0016620">
    <property type="term" value="F:oxidoreductase activity, acting on the aldehyde or oxo group of donors, NAD or NADP as acceptor"/>
    <property type="evidence" value="ECO:0007669"/>
    <property type="project" value="InterPro"/>
</dbReference>
<dbReference type="Gene3D" id="3.40.309.10">
    <property type="entry name" value="Aldehyde Dehydrogenase, Chain A, domain 2"/>
    <property type="match status" value="1"/>
</dbReference>
<dbReference type="RefSeq" id="YP_005225654.1">
    <property type="nucleotide sequence ID" value="NC_016845.1"/>
</dbReference>
<dbReference type="EMBL" id="CP003200">
    <property type="protein sequence ID" value="AEW60052.1"/>
    <property type="molecule type" value="Genomic_DNA"/>
</dbReference>
<dbReference type="FunFam" id="3.40.605.10:FF:000007">
    <property type="entry name" value="NAD/NADP-dependent betaine aldehyde dehydrogenase"/>
    <property type="match status" value="1"/>
</dbReference>
<dbReference type="STRING" id="1125630.KPHS_13540"/>
<keyword evidence="2 5" id="KW-0560">Oxidoreductase</keyword>